<evidence type="ECO:0000313" key="2">
    <source>
        <dbReference type="Proteomes" id="UP000177029"/>
    </source>
</evidence>
<proteinExistence type="predicted"/>
<name>A0A1F8DUR8_9BACT</name>
<comment type="caution">
    <text evidence="1">The sequence shown here is derived from an EMBL/GenBank/DDBJ whole genome shotgun (WGS) entry which is preliminary data.</text>
</comment>
<gene>
    <name evidence="1" type="ORF">A2755_01260</name>
</gene>
<protein>
    <submittedName>
        <fullName evidence="1">Uncharacterized protein</fullName>
    </submittedName>
</protein>
<sequence>MKKEKFILPEKGDEPREGPDDIIEEYMHAAQKRGSNDEEKHKNIKDTFEKLKEFKKEETKK</sequence>
<evidence type="ECO:0000313" key="1">
    <source>
        <dbReference type="EMBL" id="OGM92377.1"/>
    </source>
</evidence>
<accession>A0A1F8DUR8</accession>
<dbReference type="AlphaFoldDB" id="A0A1F8DUR8"/>
<organism evidence="1 2">
    <name type="scientific">Candidatus Wolfebacteria bacterium RIFCSPHIGHO2_01_FULL_48_22</name>
    <dbReference type="NCBI Taxonomy" id="1802555"/>
    <lineage>
        <taxon>Bacteria</taxon>
        <taxon>Candidatus Wolfeibacteriota</taxon>
    </lineage>
</organism>
<reference evidence="1 2" key="1">
    <citation type="journal article" date="2016" name="Nat. Commun.">
        <title>Thousands of microbial genomes shed light on interconnected biogeochemical processes in an aquifer system.</title>
        <authorList>
            <person name="Anantharaman K."/>
            <person name="Brown C.T."/>
            <person name="Hug L.A."/>
            <person name="Sharon I."/>
            <person name="Castelle C.J."/>
            <person name="Probst A.J."/>
            <person name="Thomas B.C."/>
            <person name="Singh A."/>
            <person name="Wilkins M.J."/>
            <person name="Karaoz U."/>
            <person name="Brodie E.L."/>
            <person name="Williams K.H."/>
            <person name="Hubbard S.S."/>
            <person name="Banfield J.F."/>
        </authorList>
    </citation>
    <scope>NUCLEOTIDE SEQUENCE [LARGE SCALE GENOMIC DNA]</scope>
</reference>
<dbReference type="Proteomes" id="UP000177029">
    <property type="component" value="Unassembled WGS sequence"/>
</dbReference>
<dbReference type="EMBL" id="MGIP01000002">
    <property type="protein sequence ID" value="OGM92377.1"/>
    <property type="molecule type" value="Genomic_DNA"/>
</dbReference>